<proteinExistence type="predicted"/>
<organism evidence="1 2">
    <name type="scientific">Methylobacterium adhaesivum</name>
    <dbReference type="NCBI Taxonomy" id="333297"/>
    <lineage>
        <taxon>Bacteria</taxon>
        <taxon>Pseudomonadati</taxon>
        <taxon>Pseudomonadota</taxon>
        <taxon>Alphaproteobacteria</taxon>
        <taxon>Hyphomicrobiales</taxon>
        <taxon>Methylobacteriaceae</taxon>
        <taxon>Methylobacterium</taxon>
    </lineage>
</organism>
<name>A0ABT8BG99_9HYPH</name>
<protein>
    <submittedName>
        <fullName evidence="1">Uncharacterized protein</fullName>
    </submittedName>
</protein>
<dbReference type="EMBL" id="JAUFPX010000004">
    <property type="protein sequence ID" value="MDN3590301.1"/>
    <property type="molecule type" value="Genomic_DNA"/>
</dbReference>
<sequence>MLALLTPNLPAQADEPIDRDPGIITLTATLLRALNRQTDAAFRRRCNLAGRTNPLR</sequence>
<dbReference type="Proteomes" id="UP001224644">
    <property type="component" value="Unassembled WGS sequence"/>
</dbReference>
<evidence type="ECO:0000313" key="1">
    <source>
        <dbReference type="EMBL" id="MDN3590301.1"/>
    </source>
</evidence>
<reference evidence="2" key="1">
    <citation type="journal article" date="2019" name="Int. J. Syst. Evol. Microbiol.">
        <title>The Global Catalogue of Microorganisms (GCM) 10K type strain sequencing project: providing services to taxonomists for standard genome sequencing and annotation.</title>
        <authorList>
            <consortium name="The Broad Institute Genomics Platform"/>
            <consortium name="The Broad Institute Genome Sequencing Center for Infectious Disease"/>
            <person name="Wu L."/>
            <person name="Ma J."/>
        </authorList>
    </citation>
    <scope>NUCLEOTIDE SEQUENCE [LARGE SCALE GENOMIC DNA]</scope>
    <source>
        <strain evidence="2">CECT 7069</strain>
    </source>
</reference>
<gene>
    <name evidence="1" type="ORF">QWZ12_06700</name>
</gene>
<evidence type="ECO:0000313" key="2">
    <source>
        <dbReference type="Proteomes" id="UP001224644"/>
    </source>
</evidence>
<accession>A0ABT8BG99</accession>
<dbReference type="RefSeq" id="WP_238224590.1">
    <property type="nucleotide sequence ID" value="NZ_BPQD01000008.1"/>
</dbReference>
<comment type="caution">
    <text evidence="1">The sequence shown here is derived from an EMBL/GenBank/DDBJ whole genome shotgun (WGS) entry which is preliminary data.</text>
</comment>
<keyword evidence="2" id="KW-1185">Reference proteome</keyword>